<keyword evidence="2" id="KW-0732">Signal</keyword>
<feature type="domain" description="Serpin" evidence="3">
    <location>
        <begin position="58"/>
        <end position="421"/>
    </location>
</feature>
<dbReference type="Proteomes" id="UP001231941">
    <property type="component" value="Unassembled WGS sequence"/>
</dbReference>
<feature type="signal peptide" evidence="2">
    <location>
        <begin position="1"/>
        <end position="22"/>
    </location>
</feature>
<evidence type="ECO:0000256" key="1">
    <source>
        <dbReference type="RuleBase" id="RU000411"/>
    </source>
</evidence>
<dbReference type="Pfam" id="PF00079">
    <property type="entry name" value="Serpin"/>
    <property type="match status" value="1"/>
</dbReference>
<comment type="similarity">
    <text evidence="1">Belongs to the serpin family.</text>
</comment>
<dbReference type="InterPro" id="IPR023796">
    <property type="entry name" value="Serpin_dom"/>
</dbReference>
<dbReference type="Gene3D" id="2.30.39.10">
    <property type="entry name" value="Alpha-1-antitrypsin, domain 1"/>
    <property type="match status" value="1"/>
</dbReference>
<dbReference type="InterPro" id="IPR042178">
    <property type="entry name" value="Serpin_sf_1"/>
</dbReference>
<dbReference type="CDD" id="cd19588">
    <property type="entry name" value="serpin_miropin-like"/>
    <property type="match status" value="1"/>
</dbReference>
<accession>A0ABT9IYT3</accession>
<reference evidence="4 5" key="1">
    <citation type="submission" date="2023-08" db="EMBL/GenBank/DDBJ databases">
        <authorList>
            <person name="Park J.-S."/>
        </authorList>
    </citation>
    <scope>NUCLEOTIDE SEQUENCE [LARGE SCALE GENOMIC DNA]</scope>
    <source>
        <strain evidence="4 5">2205SS18-9</strain>
    </source>
</reference>
<evidence type="ECO:0000313" key="4">
    <source>
        <dbReference type="EMBL" id="MDP5273960.1"/>
    </source>
</evidence>
<dbReference type="EMBL" id="JAVAMP010000002">
    <property type="protein sequence ID" value="MDP5273960.1"/>
    <property type="molecule type" value="Genomic_DNA"/>
</dbReference>
<evidence type="ECO:0000259" key="3">
    <source>
        <dbReference type="SMART" id="SM00093"/>
    </source>
</evidence>
<feature type="chain" id="PRO_5045134174" evidence="2">
    <location>
        <begin position="23"/>
        <end position="423"/>
    </location>
</feature>
<dbReference type="InterPro" id="IPR023795">
    <property type="entry name" value="Serpin_CS"/>
</dbReference>
<dbReference type="PROSITE" id="PS00284">
    <property type="entry name" value="SERPIN"/>
    <property type="match status" value="1"/>
</dbReference>
<organism evidence="4 5">
    <name type="scientific">Chengkuizengella axinellae</name>
    <dbReference type="NCBI Taxonomy" id="3064388"/>
    <lineage>
        <taxon>Bacteria</taxon>
        <taxon>Bacillati</taxon>
        <taxon>Bacillota</taxon>
        <taxon>Bacilli</taxon>
        <taxon>Bacillales</taxon>
        <taxon>Paenibacillaceae</taxon>
        <taxon>Chengkuizengella</taxon>
    </lineage>
</organism>
<dbReference type="Gene3D" id="3.30.497.10">
    <property type="entry name" value="Antithrombin, subunit I, domain 2"/>
    <property type="match status" value="1"/>
</dbReference>
<keyword evidence="5" id="KW-1185">Reference proteome</keyword>
<protein>
    <submittedName>
        <fullName evidence="4">Serpin family protein</fullName>
    </submittedName>
</protein>
<dbReference type="InterPro" id="IPR000215">
    <property type="entry name" value="Serpin_fam"/>
</dbReference>
<dbReference type="SMART" id="SM00093">
    <property type="entry name" value="SERPIN"/>
    <property type="match status" value="1"/>
</dbReference>
<comment type="caution">
    <text evidence="4">The sequence shown here is derived from an EMBL/GenBank/DDBJ whole genome shotgun (WGS) entry which is preliminary data.</text>
</comment>
<name>A0ABT9IYT3_9BACL</name>
<dbReference type="PANTHER" id="PTHR11461">
    <property type="entry name" value="SERINE PROTEASE INHIBITOR, SERPIN"/>
    <property type="match status" value="1"/>
</dbReference>
<evidence type="ECO:0000313" key="5">
    <source>
        <dbReference type="Proteomes" id="UP001231941"/>
    </source>
</evidence>
<sequence>MKRILFMILSLCVVLISTSCNIFQSPEESRMNPISASTLSNEVNVDKQIIDSYNQFGMELFNQISQEKKEENIFLSPYSISAALSIVYNGANSTTKDAMAEMLHIKGIDLKALNEANHSLKKKLENSDSKVTLNIANSLWYRENSNINMKEEFIKHNQDFYDGKVEGLDFSKSESMDIINEWVYNQTNGKIQKVGDSISPNVLLFIINAIYFQGDWTKPFLEHNTKEDHFYLSDGTIKKVKLMNQQGSFQYAEQENYQAIQLPYGDEKFNMMIILPKENIGLEKVQQQFLTNTNEWDIPFKELEGNIYLPSFQMKFDISLNDVLKDLGMEVAFDQNSADFSNMSETSSNQNLYISKVQHQSFIDVNENGTEAAAVTSVTVVFTSAIESSHLFEMKVNRPFFFVIQEQETDKKLFLGSVVDPTM</sequence>
<proteinExistence type="inferred from homology"/>
<dbReference type="RefSeq" id="WP_305991254.1">
    <property type="nucleotide sequence ID" value="NZ_JAVAMP010000002.1"/>
</dbReference>
<evidence type="ECO:0000256" key="2">
    <source>
        <dbReference type="SAM" id="SignalP"/>
    </source>
</evidence>
<dbReference type="PANTHER" id="PTHR11461:SF211">
    <property type="entry name" value="GH10112P-RELATED"/>
    <property type="match status" value="1"/>
</dbReference>
<dbReference type="SUPFAM" id="SSF56574">
    <property type="entry name" value="Serpins"/>
    <property type="match status" value="1"/>
</dbReference>
<dbReference type="InterPro" id="IPR036186">
    <property type="entry name" value="Serpin_sf"/>
</dbReference>
<dbReference type="PROSITE" id="PS51257">
    <property type="entry name" value="PROKAR_LIPOPROTEIN"/>
    <property type="match status" value="1"/>
</dbReference>
<gene>
    <name evidence="4" type="ORF">Q5Y73_07580</name>
</gene>
<dbReference type="InterPro" id="IPR042185">
    <property type="entry name" value="Serpin_sf_2"/>
</dbReference>